<feature type="transmembrane region" description="Helical" evidence="8">
    <location>
        <begin position="79"/>
        <end position="99"/>
    </location>
</feature>
<dbReference type="InterPro" id="IPR005829">
    <property type="entry name" value="Sugar_transporter_CS"/>
</dbReference>
<dbReference type="GO" id="GO:0005351">
    <property type="term" value="F:carbohydrate:proton symporter activity"/>
    <property type="evidence" value="ECO:0007669"/>
    <property type="project" value="TreeGrafter"/>
</dbReference>
<dbReference type="Proteomes" id="UP000191285">
    <property type="component" value="Unassembled WGS sequence"/>
</dbReference>
<feature type="transmembrane region" description="Helical" evidence="8">
    <location>
        <begin position="388"/>
        <end position="410"/>
    </location>
</feature>
<dbReference type="EMBL" id="MLKD01000003">
    <property type="protein sequence ID" value="OQE28764.1"/>
    <property type="molecule type" value="Genomic_DNA"/>
</dbReference>
<evidence type="ECO:0000313" key="11">
    <source>
        <dbReference type="Proteomes" id="UP000191285"/>
    </source>
</evidence>
<evidence type="ECO:0000256" key="1">
    <source>
        <dbReference type="ARBA" id="ARBA00004141"/>
    </source>
</evidence>
<dbReference type="NCBIfam" id="TIGR00879">
    <property type="entry name" value="SP"/>
    <property type="match status" value="1"/>
</dbReference>
<keyword evidence="11" id="KW-1185">Reference proteome</keyword>
<reference evidence="11" key="1">
    <citation type="journal article" date="2017" name="Nat. Microbiol.">
        <title>Global analysis of biosynthetic gene clusters reveals vast potential of secondary metabolite production in Penicillium species.</title>
        <authorList>
            <person name="Nielsen J.C."/>
            <person name="Grijseels S."/>
            <person name="Prigent S."/>
            <person name="Ji B."/>
            <person name="Dainat J."/>
            <person name="Nielsen K.F."/>
            <person name="Frisvad J.C."/>
            <person name="Workman M."/>
            <person name="Nielsen J."/>
        </authorList>
    </citation>
    <scope>NUCLEOTIDE SEQUENCE [LARGE SCALE GENOMIC DNA]</scope>
    <source>
        <strain evidence="11">IBT 24891</strain>
    </source>
</reference>
<proteinExistence type="inferred from homology"/>
<dbReference type="InterPro" id="IPR036259">
    <property type="entry name" value="MFS_trans_sf"/>
</dbReference>
<accession>A0A1V6TRZ3</accession>
<dbReference type="PRINTS" id="PR00171">
    <property type="entry name" value="SUGRTRNSPORT"/>
</dbReference>
<dbReference type="AlphaFoldDB" id="A0A1V6TRZ3"/>
<feature type="transmembrane region" description="Helical" evidence="8">
    <location>
        <begin position="172"/>
        <end position="190"/>
    </location>
</feature>
<evidence type="ECO:0000256" key="8">
    <source>
        <dbReference type="SAM" id="Phobius"/>
    </source>
</evidence>
<comment type="similarity">
    <text evidence="2 7">Belongs to the major facilitator superfamily. Sugar transporter (TC 2.A.1.1) family.</text>
</comment>
<dbReference type="GO" id="GO:0016020">
    <property type="term" value="C:membrane"/>
    <property type="evidence" value="ECO:0007669"/>
    <property type="project" value="UniProtKB-SubCell"/>
</dbReference>
<dbReference type="InterPro" id="IPR050360">
    <property type="entry name" value="MFS_Sugar_Transporters"/>
</dbReference>
<dbReference type="FunFam" id="1.20.1250.20:FF:000134">
    <property type="entry name" value="MFS sugar transporter protein"/>
    <property type="match status" value="1"/>
</dbReference>
<dbReference type="PROSITE" id="PS00216">
    <property type="entry name" value="SUGAR_TRANSPORT_1"/>
    <property type="match status" value="2"/>
</dbReference>
<feature type="transmembrane region" description="Helical" evidence="8">
    <location>
        <begin position="452"/>
        <end position="471"/>
    </location>
</feature>
<dbReference type="PROSITE" id="PS00217">
    <property type="entry name" value="SUGAR_TRANSPORT_2"/>
    <property type="match status" value="1"/>
</dbReference>
<comment type="caution">
    <text evidence="10">The sequence shown here is derived from an EMBL/GenBank/DDBJ whole genome shotgun (WGS) entry which is preliminary data.</text>
</comment>
<feature type="transmembrane region" description="Helical" evidence="8">
    <location>
        <begin position="352"/>
        <end position="376"/>
    </location>
</feature>
<dbReference type="InterPro" id="IPR003663">
    <property type="entry name" value="Sugar/inositol_transpt"/>
</dbReference>
<dbReference type="InterPro" id="IPR020846">
    <property type="entry name" value="MFS_dom"/>
</dbReference>
<protein>
    <recommendedName>
        <fullName evidence="9">Major facilitator superfamily (MFS) profile domain-containing protein</fullName>
    </recommendedName>
</protein>
<sequence>MEPTKEPEMPIEALKVLPNNTHQNWFKDRGLRKLNFGIAFMFASSAGTGYNGSLINGLLVLPEFKNTIINGLPSSLTGLIIAATSLGAFLSFIPASYIADKFGRKWCVSIGSCLIIIASLVQIRVKSHWLFFGMRVLAGMGVGTAQTAAPLLATEIAHPRQRQTATALYNSFWNMGSIISAGITFATLFMPGQWSWKLPCLLQATFPVCQLIGICTIVPESPRWLISKGRKDEAYVILAKYHANGSTDDELVLHEYEQICNTIQAENATPSHWSSFFASKGEFHRLGICVLVGFMQEWAGNGIISYYLAPILNSVGITQAADQAGVNLGLQVWNFMLAATGAVASEKYGRRFLWLLGTIIMLLFLSGTTIVSGLFMELNITAAGLATVPMLFLFFSGFDIAYSPLFIAYPAEILPFQLRAKGLAVTLMTDAAACFFNQFVNPVAFSAIRWKYYLVYIGCLLFFLTMIYFFFPETKGRSLEEVAKIFDRDSKPTTTVEEIDSKSSKEYEKK</sequence>
<keyword evidence="3 7" id="KW-0813">Transport</keyword>
<dbReference type="PANTHER" id="PTHR48022">
    <property type="entry name" value="PLASTIDIC GLUCOSE TRANSPORTER 4"/>
    <property type="match status" value="1"/>
</dbReference>
<evidence type="ECO:0000256" key="2">
    <source>
        <dbReference type="ARBA" id="ARBA00010992"/>
    </source>
</evidence>
<evidence type="ECO:0000256" key="7">
    <source>
        <dbReference type="RuleBase" id="RU003346"/>
    </source>
</evidence>
<feature type="transmembrane region" description="Helical" evidence="8">
    <location>
        <begin position="106"/>
        <end position="123"/>
    </location>
</feature>
<dbReference type="PROSITE" id="PS50850">
    <property type="entry name" value="MFS"/>
    <property type="match status" value="1"/>
</dbReference>
<feature type="transmembrane region" description="Helical" evidence="8">
    <location>
        <begin position="36"/>
        <end position="59"/>
    </location>
</feature>
<evidence type="ECO:0000256" key="4">
    <source>
        <dbReference type="ARBA" id="ARBA00022692"/>
    </source>
</evidence>
<organism evidence="10 11">
    <name type="scientific">Penicillium steckii</name>
    <dbReference type="NCBI Taxonomy" id="303698"/>
    <lineage>
        <taxon>Eukaryota</taxon>
        <taxon>Fungi</taxon>
        <taxon>Dikarya</taxon>
        <taxon>Ascomycota</taxon>
        <taxon>Pezizomycotina</taxon>
        <taxon>Eurotiomycetes</taxon>
        <taxon>Eurotiomycetidae</taxon>
        <taxon>Eurotiales</taxon>
        <taxon>Aspergillaceae</taxon>
        <taxon>Penicillium</taxon>
    </lineage>
</organism>
<keyword evidence="5 8" id="KW-1133">Transmembrane helix</keyword>
<dbReference type="InterPro" id="IPR005828">
    <property type="entry name" value="MFS_sugar_transport-like"/>
</dbReference>
<evidence type="ECO:0000256" key="5">
    <source>
        <dbReference type="ARBA" id="ARBA00022989"/>
    </source>
</evidence>
<name>A0A1V6TRZ3_9EURO</name>
<keyword evidence="4 8" id="KW-0812">Transmembrane</keyword>
<dbReference type="Pfam" id="PF00083">
    <property type="entry name" value="Sugar_tr"/>
    <property type="match status" value="1"/>
</dbReference>
<dbReference type="PANTHER" id="PTHR48022:SF64">
    <property type="entry name" value="MAJOR FACILITATOR SUPERFAMILY (MFS) PROFILE DOMAIN-CONTAINING PROTEIN"/>
    <property type="match status" value="1"/>
</dbReference>
<feature type="domain" description="Major facilitator superfamily (MFS) profile" evidence="9">
    <location>
        <begin position="37"/>
        <end position="475"/>
    </location>
</feature>
<evidence type="ECO:0000259" key="9">
    <source>
        <dbReference type="PROSITE" id="PS50850"/>
    </source>
</evidence>
<feature type="transmembrane region" description="Helical" evidence="8">
    <location>
        <begin position="129"/>
        <end position="152"/>
    </location>
</feature>
<feature type="transmembrane region" description="Helical" evidence="8">
    <location>
        <begin position="196"/>
        <end position="218"/>
    </location>
</feature>
<comment type="subcellular location">
    <subcellularLocation>
        <location evidence="1">Membrane</location>
        <topology evidence="1">Multi-pass membrane protein</topology>
    </subcellularLocation>
</comment>
<dbReference type="Gene3D" id="1.20.1250.20">
    <property type="entry name" value="MFS general substrate transporter like domains"/>
    <property type="match status" value="1"/>
</dbReference>
<keyword evidence="6 8" id="KW-0472">Membrane</keyword>
<evidence type="ECO:0000313" key="10">
    <source>
        <dbReference type="EMBL" id="OQE28764.1"/>
    </source>
</evidence>
<evidence type="ECO:0000256" key="3">
    <source>
        <dbReference type="ARBA" id="ARBA00022448"/>
    </source>
</evidence>
<evidence type="ECO:0000256" key="6">
    <source>
        <dbReference type="ARBA" id="ARBA00023136"/>
    </source>
</evidence>
<dbReference type="SUPFAM" id="SSF103473">
    <property type="entry name" value="MFS general substrate transporter"/>
    <property type="match status" value="1"/>
</dbReference>
<gene>
    <name evidence="10" type="ORF">PENSTE_c003G02618</name>
</gene>
<dbReference type="OrthoDB" id="6133115at2759"/>